<dbReference type="Proteomes" id="UP000177199">
    <property type="component" value="Unassembled WGS sequence"/>
</dbReference>
<comment type="caution">
    <text evidence="1">The sequence shown here is derived from an EMBL/GenBank/DDBJ whole genome shotgun (WGS) entry which is preliminary data.</text>
</comment>
<protein>
    <submittedName>
        <fullName evidence="1">Uncharacterized protein</fullName>
    </submittedName>
</protein>
<sequence>MLTTNDLNRVEEIVNRVVNKVVDRKISGLENKVIRKINIIISHFEGEDLNIEKRVERIEKHLNLNN</sequence>
<evidence type="ECO:0000313" key="1">
    <source>
        <dbReference type="EMBL" id="OGK29787.1"/>
    </source>
</evidence>
<proteinExistence type="predicted"/>
<gene>
    <name evidence="1" type="ORF">A3F29_03120</name>
</gene>
<name>A0A1F7HEU3_9BACT</name>
<reference evidence="1 2" key="1">
    <citation type="journal article" date="2016" name="Nat. Commun.">
        <title>Thousands of microbial genomes shed light on interconnected biogeochemical processes in an aquifer system.</title>
        <authorList>
            <person name="Anantharaman K."/>
            <person name="Brown C.T."/>
            <person name="Hug L.A."/>
            <person name="Sharon I."/>
            <person name="Castelle C.J."/>
            <person name="Probst A.J."/>
            <person name="Thomas B.C."/>
            <person name="Singh A."/>
            <person name="Wilkins M.J."/>
            <person name="Karaoz U."/>
            <person name="Brodie E.L."/>
            <person name="Williams K.H."/>
            <person name="Hubbard S.S."/>
            <person name="Banfield J.F."/>
        </authorList>
    </citation>
    <scope>NUCLEOTIDE SEQUENCE [LARGE SCALE GENOMIC DNA]</scope>
</reference>
<organism evidence="1 2">
    <name type="scientific">Candidatus Roizmanbacteria bacterium RIFCSPHIGHO2_12_FULL_33_9</name>
    <dbReference type="NCBI Taxonomy" id="1802045"/>
    <lineage>
        <taxon>Bacteria</taxon>
        <taxon>Candidatus Roizmaniibacteriota</taxon>
    </lineage>
</organism>
<dbReference type="EMBL" id="MFZV01000058">
    <property type="protein sequence ID" value="OGK29787.1"/>
    <property type="molecule type" value="Genomic_DNA"/>
</dbReference>
<evidence type="ECO:0000313" key="2">
    <source>
        <dbReference type="Proteomes" id="UP000177199"/>
    </source>
</evidence>
<accession>A0A1F7HEU3</accession>
<dbReference type="AlphaFoldDB" id="A0A1F7HEU3"/>